<dbReference type="InterPro" id="IPR037038">
    <property type="entry name" value="HepT-like_sf"/>
</dbReference>
<evidence type="ECO:0000313" key="9">
    <source>
        <dbReference type="Proteomes" id="UP000069850"/>
    </source>
</evidence>
<dbReference type="EMBL" id="LT158599">
    <property type="protein sequence ID" value="CVK33777.1"/>
    <property type="molecule type" value="Genomic_DNA"/>
</dbReference>
<gene>
    <name evidence="7" type="ORF">MMAB1_2564</name>
    <name evidence="8" type="ORF">MMAB1_3318</name>
</gene>
<evidence type="ECO:0000256" key="6">
    <source>
        <dbReference type="ARBA" id="ARBA00024207"/>
    </source>
</evidence>
<sequence>MFDMSREYNLYLRDILAAIGRIERYTWGMDYEEFLADDLVQDGVIRNLMVIGEAVKLIPEPLKCEHADISWRKIAGMRDILIHAYFGIHNEIVWDVIRNKIPELQVAVRQMLDDEAA</sequence>
<dbReference type="PANTHER" id="PTHR34139:SF1">
    <property type="entry name" value="RNASE MJ1380-RELATED"/>
    <property type="match status" value="1"/>
</dbReference>
<evidence type="ECO:0000256" key="4">
    <source>
        <dbReference type="ARBA" id="ARBA00022741"/>
    </source>
</evidence>
<evidence type="ECO:0000313" key="7">
    <source>
        <dbReference type="EMBL" id="CVK33777.1"/>
    </source>
</evidence>
<dbReference type="Pfam" id="PF01934">
    <property type="entry name" value="HepT-like"/>
    <property type="match status" value="1"/>
</dbReference>
<evidence type="ECO:0000256" key="3">
    <source>
        <dbReference type="ARBA" id="ARBA00022722"/>
    </source>
</evidence>
<dbReference type="Gene3D" id="1.20.120.580">
    <property type="entry name" value="bsu32300-like"/>
    <property type="match status" value="1"/>
</dbReference>
<reference evidence="7 9" key="1">
    <citation type="submission" date="2016-01" db="EMBL/GenBank/DDBJ databases">
        <authorList>
            <person name="Manzoor S."/>
        </authorList>
    </citation>
    <scope>NUCLEOTIDE SEQUENCE [LARGE SCALE GENOMIC DNA]</scope>
    <source>
        <strain evidence="7">Methanoculleus sp MAB1</strain>
    </source>
</reference>
<evidence type="ECO:0000256" key="5">
    <source>
        <dbReference type="ARBA" id="ARBA00022801"/>
    </source>
</evidence>
<dbReference type="GO" id="GO:0000166">
    <property type="term" value="F:nucleotide binding"/>
    <property type="evidence" value="ECO:0007669"/>
    <property type="project" value="UniProtKB-KW"/>
</dbReference>
<evidence type="ECO:0008006" key="10">
    <source>
        <dbReference type="Google" id="ProtNLM"/>
    </source>
</evidence>
<keyword evidence="5" id="KW-0378">Hydrolase</keyword>
<protein>
    <recommendedName>
        <fullName evidence="10">DUF86 domain-containing protein</fullName>
    </recommendedName>
</protein>
<evidence type="ECO:0000313" key="8">
    <source>
        <dbReference type="EMBL" id="CVK34531.1"/>
    </source>
</evidence>
<keyword evidence="2" id="KW-1277">Toxin-antitoxin system</keyword>
<dbReference type="KEGG" id="mema:MMAB1_3318"/>
<dbReference type="PANTHER" id="PTHR34139">
    <property type="entry name" value="UPF0331 PROTEIN MJ0127"/>
    <property type="match status" value="1"/>
</dbReference>
<dbReference type="InterPro" id="IPR051813">
    <property type="entry name" value="HepT_RNase_toxin"/>
</dbReference>
<organism evidence="7 9">
    <name type="scientific">Methanoculleus bourgensis</name>
    <dbReference type="NCBI Taxonomy" id="83986"/>
    <lineage>
        <taxon>Archaea</taxon>
        <taxon>Methanobacteriati</taxon>
        <taxon>Methanobacteriota</taxon>
        <taxon>Stenosarchaea group</taxon>
        <taxon>Methanomicrobia</taxon>
        <taxon>Methanomicrobiales</taxon>
        <taxon>Methanomicrobiaceae</taxon>
        <taxon>Methanoculleus</taxon>
    </lineage>
</organism>
<comment type="similarity">
    <text evidence="6">Belongs to the HepT RNase toxin family.</text>
</comment>
<keyword evidence="3" id="KW-0540">Nuclease</keyword>
<dbReference type="KEGG" id="mema:MMAB1_2564"/>
<evidence type="ECO:0000256" key="1">
    <source>
        <dbReference type="ARBA" id="ARBA00022553"/>
    </source>
</evidence>
<dbReference type="AlphaFoldDB" id="A0A0X3BP29"/>
<proteinExistence type="inferred from homology"/>
<dbReference type="GO" id="GO:0016787">
    <property type="term" value="F:hydrolase activity"/>
    <property type="evidence" value="ECO:0007669"/>
    <property type="project" value="UniProtKB-KW"/>
</dbReference>
<dbReference type="GO" id="GO:0004540">
    <property type="term" value="F:RNA nuclease activity"/>
    <property type="evidence" value="ECO:0007669"/>
    <property type="project" value="InterPro"/>
</dbReference>
<keyword evidence="4" id="KW-0547">Nucleotide-binding</keyword>
<dbReference type="Proteomes" id="UP000069850">
    <property type="component" value="Chromosome 1"/>
</dbReference>
<keyword evidence="1" id="KW-0597">Phosphoprotein</keyword>
<dbReference type="EMBL" id="LT158599">
    <property type="protein sequence ID" value="CVK34531.1"/>
    <property type="molecule type" value="Genomic_DNA"/>
</dbReference>
<dbReference type="InterPro" id="IPR008201">
    <property type="entry name" value="HepT-like"/>
</dbReference>
<name>A0A0X3BP29_9EURY</name>
<accession>A0A0X3BP29</accession>
<dbReference type="GO" id="GO:0110001">
    <property type="term" value="C:toxin-antitoxin complex"/>
    <property type="evidence" value="ECO:0007669"/>
    <property type="project" value="InterPro"/>
</dbReference>
<evidence type="ECO:0000256" key="2">
    <source>
        <dbReference type="ARBA" id="ARBA00022649"/>
    </source>
</evidence>